<accession>A0A4Q5MYV3</accession>
<dbReference type="RefSeq" id="WP_130103589.1">
    <property type="nucleotide sequence ID" value="NZ_SDWW01000042.1"/>
</dbReference>
<evidence type="ECO:0000313" key="2">
    <source>
        <dbReference type="Proteomes" id="UP000293764"/>
    </source>
</evidence>
<sequence length="92" mass="10097">MPDVDWSRWRQTARGWELIPPSGCPRGHRWTVDGPGRPSERSVSCVCTVERRHLVWVCPACGLYCAEGCTDVSAWAASTVPSGVTADRRAAL</sequence>
<comment type="caution">
    <text evidence="1">The sequence shown here is derived from an EMBL/GenBank/DDBJ whole genome shotgun (WGS) entry which is preliminary data.</text>
</comment>
<dbReference type="OrthoDB" id="4826246at2"/>
<protein>
    <submittedName>
        <fullName evidence="1">Uncharacterized protein</fullName>
    </submittedName>
</protein>
<dbReference type="EMBL" id="SDWW01000042">
    <property type="protein sequence ID" value="RYV50113.1"/>
    <property type="molecule type" value="Genomic_DNA"/>
</dbReference>
<name>A0A4Q5MYV3_9MICO</name>
<dbReference type="AlphaFoldDB" id="A0A4Q5MYV3"/>
<gene>
    <name evidence="1" type="ORF">EUA98_15440</name>
</gene>
<reference evidence="1 2" key="1">
    <citation type="submission" date="2019-01" db="EMBL/GenBank/DDBJ databases">
        <title>Novel species of Cellulomonas.</title>
        <authorList>
            <person name="Liu Q."/>
            <person name="Xin Y.-H."/>
        </authorList>
    </citation>
    <scope>NUCLEOTIDE SEQUENCE [LARGE SCALE GENOMIC DNA]</scope>
    <source>
        <strain evidence="1 2">HLT2-17</strain>
    </source>
</reference>
<evidence type="ECO:0000313" key="1">
    <source>
        <dbReference type="EMBL" id="RYV50113.1"/>
    </source>
</evidence>
<organism evidence="1 2">
    <name type="scientific">Pengzhenrongella frigida</name>
    <dbReference type="NCBI Taxonomy" id="1259133"/>
    <lineage>
        <taxon>Bacteria</taxon>
        <taxon>Bacillati</taxon>
        <taxon>Actinomycetota</taxon>
        <taxon>Actinomycetes</taxon>
        <taxon>Micrococcales</taxon>
        <taxon>Pengzhenrongella</taxon>
    </lineage>
</organism>
<dbReference type="Proteomes" id="UP000293764">
    <property type="component" value="Unassembled WGS sequence"/>
</dbReference>
<keyword evidence="2" id="KW-1185">Reference proteome</keyword>
<proteinExistence type="predicted"/>